<protein>
    <submittedName>
        <fullName evidence="10">Forkhead box protein N1</fullName>
    </submittedName>
</protein>
<evidence type="ECO:0000313" key="11">
    <source>
        <dbReference type="Proteomes" id="UP000752171"/>
    </source>
</evidence>
<dbReference type="SMART" id="SM00339">
    <property type="entry name" value="FH"/>
    <property type="match status" value="1"/>
</dbReference>
<dbReference type="InterPro" id="IPR047401">
    <property type="entry name" value="FH_FOXN1"/>
</dbReference>
<feature type="region of interest" description="Disordered" evidence="8">
    <location>
        <begin position="91"/>
        <end position="115"/>
    </location>
</feature>
<evidence type="ECO:0000256" key="4">
    <source>
        <dbReference type="ARBA" id="ARBA00023125"/>
    </source>
</evidence>
<keyword evidence="3" id="KW-0805">Transcription regulation</keyword>
<dbReference type="SUPFAM" id="SSF46785">
    <property type="entry name" value="Winged helix' DNA-binding domain"/>
    <property type="match status" value="1"/>
</dbReference>
<feature type="compositionally biased region" description="Polar residues" evidence="8">
    <location>
        <begin position="425"/>
        <end position="442"/>
    </location>
</feature>
<feature type="domain" description="Fork-head" evidence="9">
    <location>
        <begin position="242"/>
        <end position="338"/>
    </location>
</feature>
<feature type="region of interest" description="Disordered" evidence="8">
    <location>
        <begin position="425"/>
        <end position="450"/>
    </location>
</feature>
<dbReference type="GO" id="GO:0005634">
    <property type="term" value="C:nucleus"/>
    <property type="evidence" value="ECO:0007669"/>
    <property type="project" value="UniProtKB-SubCell"/>
</dbReference>
<dbReference type="Proteomes" id="UP000752171">
    <property type="component" value="Unassembled WGS sequence"/>
</dbReference>
<evidence type="ECO:0000313" key="10">
    <source>
        <dbReference type="EMBL" id="KAG9264970.1"/>
    </source>
</evidence>
<organism evidence="10 11">
    <name type="scientific">Astyanax mexicanus</name>
    <name type="common">Blind cave fish</name>
    <name type="synonym">Astyanax fasciatus mexicanus</name>
    <dbReference type="NCBI Taxonomy" id="7994"/>
    <lineage>
        <taxon>Eukaryota</taxon>
        <taxon>Metazoa</taxon>
        <taxon>Chordata</taxon>
        <taxon>Craniata</taxon>
        <taxon>Vertebrata</taxon>
        <taxon>Euteleostomi</taxon>
        <taxon>Actinopterygii</taxon>
        <taxon>Neopterygii</taxon>
        <taxon>Teleostei</taxon>
        <taxon>Ostariophysi</taxon>
        <taxon>Characiformes</taxon>
        <taxon>Characoidei</taxon>
        <taxon>Acestrorhamphidae</taxon>
        <taxon>Acestrorhamphinae</taxon>
        <taxon>Astyanax</taxon>
    </lineage>
</organism>
<dbReference type="GO" id="GO:0000976">
    <property type="term" value="F:transcription cis-regulatory region binding"/>
    <property type="evidence" value="ECO:0007669"/>
    <property type="project" value="TreeGrafter"/>
</dbReference>
<dbReference type="FunFam" id="1.10.10.10:FF:000122">
    <property type="entry name" value="Forkhead box protein N1"/>
    <property type="match status" value="1"/>
</dbReference>
<evidence type="ECO:0000256" key="7">
    <source>
        <dbReference type="PROSITE-ProRule" id="PRU00089"/>
    </source>
</evidence>
<dbReference type="InterPro" id="IPR036388">
    <property type="entry name" value="WH-like_DNA-bd_sf"/>
</dbReference>
<evidence type="ECO:0000256" key="6">
    <source>
        <dbReference type="ARBA" id="ARBA00023242"/>
    </source>
</evidence>
<dbReference type="PANTHER" id="PTHR46721">
    <property type="entry name" value="FORKHEAD BOX PROTEIN N1"/>
    <property type="match status" value="1"/>
</dbReference>
<dbReference type="CDD" id="cd20056">
    <property type="entry name" value="FH_FOXN1"/>
    <property type="match status" value="1"/>
</dbReference>
<dbReference type="GO" id="GO:0000981">
    <property type="term" value="F:DNA-binding transcription factor activity, RNA polymerase II-specific"/>
    <property type="evidence" value="ECO:0007669"/>
    <property type="project" value="TreeGrafter"/>
</dbReference>
<reference evidence="10 11" key="1">
    <citation type="submission" date="2021-07" db="EMBL/GenBank/DDBJ databases">
        <authorList>
            <person name="Imarazene B."/>
            <person name="Zahm M."/>
            <person name="Klopp C."/>
            <person name="Cabau C."/>
            <person name="Beille S."/>
            <person name="Jouanno E."/>
            <person name="Castinel A."/>
            <person name="Lluch J."/>
            <person name="Gil L."/>
            <person name="Kuchtly C."/>
            <person name="Lopez Roques C."/>
            <person name="Donnadieu C."/>
            <person name="Parrinello H."/>
            <person name="Journot L."/>
            <person name="Du K."/>
            <person name="Schartl M."/>
            <person name="Retaux S."/>
            <person name="Guiguen Y."/>
        </authorList>
    </citation>
    <scope>NUCLEOTIDE SEQUENCE [LARGE SCALE GENOMIC DNA]</scope>
    <source>
        <strain evidence="10">Pach_M1</strain>
        <tissue evidence="10">Testis</tissue>
    </source>
</reference>
<comment type="caution">
    <text evidence="10">The sequence shown here is derived from an EMBL/GenBank/DDBJ whole genome shotgun (WGS) entry which is preliminary data.</text>
</comment>
<dbReference type="PRINTS" id="PR00053">
    <property type="entry name" value="FORKHEAD"/>
</dbReference>
<gene>
    <name evidence="10" type="primary">FOXN1</name>
    <name evidence="10" type="ORF">AMEX_G21321</name>
</gene>
<dbReference type="InterPro" id="IPR001766">
    <property type="entry name" value="Fork_head_dom"/>
</dbReference>
<evidence type="ECO:0000256" key="1">
    <source>
        <dbReference type="ARBA" id="ARBA00004123"/>
    </source>
</evidence>
<proteinExistence type="predicted"/>
<dbReference type="InterPro" id="IPR036390">
    <property type="entry name" value="WH_DNA-bd_sf"/>
</dbReference>
<keyword evidence="2" id="KW-0217">Developmental protein</keyword>
<comment type="subcellular location">
    <subcellularLocation>
        <location evidence="1 7">Nucleus</location>
    </subcellularLocation>
</comment>
<keyword evidence="6 7" id="KW-0539">Nucleus</keyword>
<dbReference type="PANTHER" id="PTHR46721:SF3">
    <property type="entry name" value="FORKHEAD BOX N1"/>
    <property type="match status" value="1"/>
</dbReference>
<feature type="DNA-binding region" description="Fork-head" evidence="7">
    <location>
        <begin position="242"/>
        <end position="338"/>
    </location>
</feature>
<evidence type="ECO:0000256" key="5">
    <source>
        <dbReference type="ARBA" id="ARBA00023163"/>
    </source>
</evidence>
<dbReference type="EMBL" id="JAICCE010000018">
    <property type="protein sequence ID" value="KAG9264970.1"/>
    <property type="molecule type" value="Genomic_DNA"/>
</dbReference>
<dbReference type="OrthoDB" id="10070006at2759"/>
<evidence type="ECO:0000256" key="2">
    <source>
        <dbReference type="ARBA" id="ARBA00022473"/>
    </source>
</evidence>
<evidence type="ECO:0000256" key="3">
    <source>
        <dbReference type="ARBA" id="ARBA00023015"/>
    </source>
</evidence>
<keyword evidence="5" id="KW-0804">Transcription</keyword>
<name>A0A8T2KZS3_ASTMX</name>
<dbReference type="PROSITE" id="PS50039">
    <property type="entry name" value="FORK_HEAD_3"/>
    <property type="match status" value="1"/>
</dbReference>
<accession>A0A8T2KZS3</accession>
<dbReference type="AlphaFoldDB" id="A0A8T2KZS3"/>
<dbReference type="InterPro" id="IPR049624">
    <property type="entry name" value="FOXN1_4"/>
</dbReference>
<evidence type="ECO:0000256" key="8">
    <source>
        <dbReference type="SAM" id="MobiDB-lite"/>
    </source>
</evidence>
<keyword evidence="4 7" id="KW-0238">DNA-binding</keyword>
<dbReference type="PROSITE" id="PS00658">
    <property type="entry name" value="FORK_HEAD_2"/>
    <property type="match status" value="1"/>
</dbReference>
<dbReference type="InterPro" id="IPR030456">
    <property type="entry name" value="TF_fork_head_CS_2"/>
</dbReference>
<dbReference type="Pfam" id="PF00250">
    <property type="entry name" value="Forkhead"/>
    <property type="match status" value="1"/>
</dbReference>
<dbReference type="Gene3D" id="1.10.10.10">
    <property type="entry name" value="Winged helix-like DNA-binding domain superfamily/Winged helix DNA-binding domain"/>
    <property type="match status" value="1"/>
</dbReference>
<sequence length="582" mass="64001">MICCMTFMKIRLLSKLQQSKQCWGLMSTESFPFVVSSSPPKSFQSALLVNPCLQMPLSQCPKPSIAEDSVCSSQRDSATYMLKSGPAERFRRHSVDGSSLSQESDSGKDKRFHPYSRQYSDGAATGAGGAYCCLGECQLTDSVSPALSNTKEVEEHNAWTPLSNSVQSSIFMGAEQSPVEMQTRPEEPPSYSSSTHHAYSTLHQAFSGEYPSGGLVGSSHFSYQSLSSQTSQESPAQTLYPKPIYSYSILIFMALRNSRTGSLPVSEIYSFMTEHFPYFKTAPDGWKNSVRHNLSLNKCFEKVENKNGNSSRKGCLWALNPAKVEKMQEELHKWRRKDPVTVRRSMARPEELDHLLGERPEKQKSLSSHLNNYTYPQFPRVTMPPSYSPGIHLRKPQYTHYILPTQTVPQHPYLPSNPHAFSFYPSISQQPSTQLPSRTGNLDSPLPAHTPPSYSAALQASHSAAGSMQELLMEAELSNDIDTLNPSLTDLQLQGHLWEELRDDSLAPDSLVIMDTSTSPGQISPSQAGDCVGVCGSGSGEVSTAGSETGLQLTGLYSPSFSRADSMTCLHSTSTNTPISLL</sequence>
<evidence type="ECO:0000259" key="9">
    <source>
        <dbReference type="PROSITE" id="PS50039"/>
    </source>
</evidence>